<dbReference type="InterPro" id="IPR031982">
    <property type="entry name" value="PilE-like"/>
</dbReference>
<dbReference type="InterPro" id="IPR012902">
    <property type="entry name" value="N_methyl_site"/>
</dbReference>
<gene>
    <name evidence="2" type="ORF">HW932_00005</name>
</gene>
<dbReference type="AlphaFoldDB" id="A0A850R9J7"/>
<evidence type="ECO:0000313" key="3">
    <source>
        <dbReference type="Proteomes" id="UP000592294"/>
    </source>
</evidence>
<keyword evidence="3" id="KW-1185">Reference proteome</keyword>
<dbReference type="NCBIfam" id="TIGR02532">
    <property type="entry name" value="IV_pilin_GFxxxE"/>
    <property type="match status" value="1"/>
</dbReference>
<dbReference type="PANTHER" id="PTHR30093">
    <property type="entry name" value="GENERAL SECRETION PATHWAY PROTEIN G"/>
    <property type="match status" value="1"/>
</dbReference>
<organism evidence="2 3">
    <name type="scientific">Allochromatium humboldtianum</name>
    <dbReference type="NCBI Taxonomy" id="504901"/>
    <lineage>
        <taxon>Bacteria</taxon>
        <taxon>Pseudomonadati</taxon>
        <taxon>Pseudomonadota</taxon>
        <taxon>Gammaproteobacteria</taxon>
        <taxon>Chromatiales</taxon>
        <taxon>Chromatiaceae</taxon>
        <taxon>Allochromatium</taxon>
    </lineage>
</organism>
<dbReference type="Pfam" id="PF07963">
    <property type="entry name" value="N_methyl"/>
    <property type="match status" value="1"/>
</dbReference>
<evidence type="ECO:0000256" key="1">
    <source>
        <dbReference type="SAM" id="Phobius"/>
    </source>
</evidence>
<dbReference type="SUPFAM" id="SSF54523">
    <property type="entry name" value="Pili subunits"/>
    <property type="match status" value="1"/>
</dbReference>
<keyword evidence="1" id="KW-1133">Transmembrane helix</keyword>
<sequence>MVFDTRRQLGFTLIELMITVAIIGILAAIAYPSYTSYVQSSRRADGQGALQRIVLEQEKWRANNTTYSSTLANLGFSGTTSAEGHYNLSISSATGTGYTATADPTGVQANDTNCDPMTIVVSNGGATITTNPSSCWKK</sequence>
<dbReference type="GO" id="GO:0043683">
    <property type="term" value="P:type IV pilus assembly"/>
    <property type="evidence" value="ECO:0007669"/>
    <property type="project" value="InterPro"/>
</dbReference>
<keyword evidence="1" id="KW-0472">Membrane</keyword>
<accession>A0A850R9J7</accession>
<dbReference type="InterPro" id="IPR045584">
    <property type="entry name" value="Pilin-like"/>
</dbReference>
<keyword evidence="1" id="KW-0812">Transmembrane</keyword>
<dbReference type="Proteomes" id="UP000592294">
    <property type="component" value="Unassembled WGS sequence"/>
</dbReference>
<reference evidence="2 3" key="1">
    <citation type="submission" date="2020-06" db="EMBL/GenBank/DDBJ databases">
        <title>Whole-genome sequence of Allochromatium humboldtianum DSM 21881, type strain.</title>
        <authorList>
            <person name="Kyndt J.A."/>
            <person name="Meyer T.E."/>
        </authorList>
    </citation>
    <scope>NUCLEOTIDE SEQUENCE [LARGE SCALE GENOMIC DNA]</scope>
    <source>
        <strain evidence="2 3">DSM 21881</strain>
    </source>
</reference>
<evidence type="ECO:0000313" key="2">
    <source>
        <dbReference type="EMBL" id="NVZ07640.1"/>
    </source>
</evidence>
<dbReference type="PANTHER" id="PTHR30093:SF47">
    <property type="entry name" value="TYPE IV PILUS NON-CORE MINOR PILIN PILE"/>
    <property type="match status" value="1"/>
</dbReference>
<dbReference type="Pfam" id="PF16732">
    <property type="entry name" value="ComP_DUS"/>
    <property type="match status" value="1"/>
</dbReference>
<feature type="transmembrane region" description="Helical" evidence="1">
    <location>
        <begin position="12"/>
        <end position="34"/>
    </location>
</feature>
<proteinExistence type="predicted"/>
<protein>
    <submittedName>
        <fullName evidence="2">Prepilin-type N-terminal cleavage/methylation domain-containing protein</fullName>
    </submittedName>
</protein>
<dbReference type="Gene3D" id="3.30.700.10">
    <property type="entry name" value="Glycoprotein, Type 4 Pilin"/>
    <property type="match status" value="1"/>
</dbReference>
<name>A0A850R9J7_9GAMM</name>
<comment type="caution">
    <text evidence="2">The sequence shown here is derived from an EMBL/GenBank/DDBJ whole genome shotgun (WGS) entry which is preliminary data.</text>
</comment>
<dbReference type="EMBL" id="JABZEO010000001">
    <property type="protein sequence ID" value="NVZ07640.1"/>
    <property type="molecule type" value="Genomic_DNA"/>
</dbReference>
<dbReference type="RefSeq" id="WP_176974453.1">
    <property type="nucleotide sequence ID" value="NZ_JABZEO010000001.1"/>
</dbReference>